<feature type="transmembrane region" description="Helical" evidence="1">
    <location>
        <begin position="383"/>
        <end position="403"/>
    </location>
</feature>
<feature type="transmembrane region" description="Helical" evidence="1">
    <location>
        <begin position="98"/>
        <end position="116"/>
    </location>
</feature>
<accession>A0A3D9ZR46</accession>
<feature type="transmembrane region" description="Helical" evidence="1">
    <location>
        <begin position="306"/>
        <end position="328"/>
    </location>
</feature>
<reference evidence="2 3" key="1">
    <citation type="submission" date="2018-08" db="EMBL/GenBank/DDBJ databases">
        <title>Sequencing the genomes of 1000 actinobacteria strains.</title>
        <authorList>
            <person name="Klenk H.-P."/>
        </authorList>
    </citation>
    <scope>NUCLEOTIDE SEQUENCE [LARGE SCALE GENOMIC DNA]</scope>
    <source>
        <strain evidence="2 3">DSM 44099</strain>
    </source>
</reference>
<dbReference type="AlphaFoldDB" id="A0A3D9ZR46"/>
<protein>
    <recommendedName>
        <fullName evidence="4">Integral membrane protein</fullName>
    </recommendedName>
</protein>
<feature type="transmembrane region" description="Helical" evidence="1">
    <location>
        <begin position="64"/>
        <end position="86"/>
    </location>
</feature>
<evidence type="ECO:0008006" key="4">
    <source>
        <dbReference type="Google" id="ProtNLM"/>
    </source>
</evidence>
<dbReference type="OrthoDB" id="5242248at2"/>
<feature type="transmembrane region" description="Helical" evidence="1">
    <location>
        <begin position="21"/>
        <end position="44"/>
    </location>
</feature>
<keyword evidence="1" id="KW-1133">Transmembrane helix</keyword>
<comment type="caution">
    <text evidence="2">The sequence shown here is derived from an EMBL/GenBank/DDBJ whole genome shotgun (WGS) entry which is preliminary data.</text>
</comment>
<keyword evidence="1" id="KW-0472">Membrane</keyword>
<feature type="transmembrane region" description="Helical" evidence="1">
    <location>
        <begin position="348"/>
        <end position="371"/>
    </location>
</feature>
<feature type="transmembrane region" description="Helical" evidence="1">
    <location>
        <begin position="190"/>
        <end position="210"/>
    </location>
</feature>
<organism evidence="2 3">
    <name type="scientific">Asanoa ferruginea</name>
    <dbReference type="NCBI Taxonomy" id="53367"/>
    <lineage>
        <taxon>Bacteria</taxon>
        <taxon>Bacillati</taxon>
        <taxon>Actinomycetota</taxon>
        <taxon>Actinomycetes</taxon>
        <taxon>Micromonosporales</taxon>
        <taxon>Micromonosporaceae</taxon>
        <taxon>Asanoa</taxon>
    </lineage>
</organism>
<name>A0A3D9ZR46_9ACTN</name>
<keyword evidence="3" id="KW-1185">Reference proteome</keyword>
<keyword evidence="1" id="KW-0812">Transmembrane</keyword>
<evidence type="ECO:0000313" key="2">
    <source>
        <dbReference type="EMBL" id="REF99671.1"/>
    </source>
</evidence>
<feature type="transmembrane region" description="Helical" evidence="1">
    <location>
        <begin position="438"/>
        <end position="455"/>
    </location>
</feature>
<proteinExistence type="predicted"/>
<dbReference type="Proteomes" id="UP000256913">
    <property type="component" value="Unassembled WGS sequence"/>
</dbReference>
<feature type="transmembrane region" description="Helical" evidence="1">
    <location>
        <begin position="267"/>
        <end position="299"/>
    </location>
</feature>
<evidence type="ECO:0000313" key="3">
    <source>
        <dbReference type="Proteomes" id="UP000256913"/>
    </source>
</evidence>
<feature type="transmembrane region" description="Helical" evidence="1">
    <location>
        <begin position="222"/>
        <end position="255"/>
    </location>
</feature>
<dbReference type="EMBL" id="QUMQ01000001">
    <property type="protein sequence ID" value="REF99671.1"/>
    <property type="molecule type" value="Genomic_DNA"/>
</dbReference>
<feature type="transmembrane region" description="Helical" evidence="1">
    <location>
        <begin position="415"/>
        <end position="431"/>
    </location>
</feature>
<sequence length="458" mass="47618">MTASRESVRAPLRSTPRAGLVRADLLAAGIAVALVCAAVLVAVADPAVTGVPSTRIAAPLFARWLPHVGPGTPAALVLAAAVSWHGPALADRLPWRRLLGVSYVAAVAWTMALAMVDGWQRGLAGRLTTPHEYLAEVPGVTDLPATLRGFTGRILDFQPDSWTTHVAGHPPGALLVFVGLDRIGLGGGGWAALVCVLGGALAVVAVPATIRTLGTEEAARAAVPFLVLFPGAVWVGASADGLFTGVTACGIALLAAAATRTGTTGRWLAALAGLVLGFGCYLSYGLVLMALPAVAVLVAARRITPLFWAGLGALAVVAAFTLAGFWWLDGYHTLVERYYQGIASDRPYAYWVWANLACLTLAAGPAMAPVVRRVVVDAVRGPRRWPTATVALPLGALVAILAADASGMSKAEVERIWLPFAVWLPAAAVLLPTRGRRGWLVVQALTAIAVNHLLLTTW</sequence>
<gene>
    <name evidence="2" type="ORF">DFJ67_5711</name>
</gene>
<evidence type="ECO:0000256" key="1">
    <source>
        <dbReference type="SAM" id="Phobius"/>
    </source>
</evidence>